<dbReference type="EMBL" id="BAABGU010000001">
    <property type="protein sequence ID" value="GAA4561831.1"/>
    <property type="molecule type" value="Genomic_DNA"/>
</dbReference>
<proteinExistence type="predicted"/>
<reference evidence="2" key="1">
    <citation type="journal article" date="2019" name="Int. J. Syst. Evol. Microbiol.">
        <title>The Global Catalogue of Microorganisms (GCM) 10K type strain sequencing project: providing services to taxonomists for standard genome sequencing and annotation.</title>
        <authorList>
            <consortium name="The Broad Institute Genomics Platform"/>
            <consortium name="The Broad Institute Genome Sequencing Center for Infectious Disease"/>
            <person name="Wu L."/>
            <person name="Ma J."/>
        </authorList>
    </citation>
    <scope>NUCLEOTIDE SEQUENCE [LARGE SCALE GENOMIC DNA]</scope>
    <source>
        <strain evidence="2">JCM 3175</strain>
    </source>
</reference>
<dbReference type="SUPFAM" id="SSF53098">
    <property type="entry name" value="Ribonuclease H-like"/>
    <property type="match status" value="1"/>
</dbReference>
<evidence type="ECO:0000313" key="1">
    <source>
        <dbReference type="EMBL" id="GAA4561831.1"/>
    </source>
</evidence>
<keyword evidence="2" id="KW-1185">Reference proteome</keyword>
<protein>
    <recommendedName>
        <fullName evidence="3">NurA domain-containing protein</fullName>
    </recommendedName>
</protein>
<comment type="caution">
    <text evidence="1">The sequence shown here is derived from an EMBL/GenBank/DDBJ whole genome shotgun (WGS) entry which is preliminary data.</text>
</comment>
<organism evidence="1 2">
    <name type="scientific">Micromonospora coerulea</name>
    <dbReference type="NCBI Taxonomy" id="47856"/>
    <lineage>
        <taxon>Bacteria</taxon>
        <taxon>Bacillati</taxon>
        <taxon>Actinomycetota</taxon>
        <taxon>Actinomycetes</taxon>
        <taxon>Micromonosporales</taxon>
        <taxon>Micromonosporaceae</taxon>
        <taxon>Micromonospora</taxon>
    </lineage>
</organism>
<accession>A0ABP8S4C4</accession>
<dbReference type="InterPro" id="IPR012337">
    <property type="entry name" value="RNaseH-like_sf"/>
</dbReference>
<evidence type="ECO:0000313" key="2">
    <source>
        <dbReference type="Proteomes" id="UP001500307"/>
    </source>
</evidence>
<dbReference type="Proteomes" id="UP001500307">
    <property type="component" value="Unassembled WGS sequence"/>
</dbReference>
<name>A0ABP8S4C4_9ACTN</name>
<evidence type="ECO:0008006" key="3">
    <source>
        <dbReference type="Google" id="ProtNLM"/>
    </source>
</evidence>
<sequence length="328" mass="34240">MSGAGAGGVSAARFFVDAWDPAYGASFEASAGGPAAPSSAQVDPDVELPAADWRAIGARRDVPAPEVVLLVDGVRRIDASVWTAEEDGGSFPGIAASYAAGVVRCDLERGAAELAGARVGRGLFTASPSAQDVVAGRIHYPVHRVGGTGELSKLPAAVQGPLTALEVAVSDAARVDGDLLVVDGPLRSRRQLPRTLGYIKTQHSQYLDARLTAVVTGLASGERSPVFRLGTAWGGYSWYLRLPVAPGAPWAGIVRMECSADLTEAEAIGLADLSLVTLPRFASTPYKDPRAPQNLVPIAGLERKLRGLLGDARLLHRVLIAAARGIRR</sequence>
<gene>
    <name evidence="1" type="ORF">GCM10023176_01320</name>
</gene>